<dbReference type="GO" id="GO:0004364">
    <property type="term" value="F:glutathione transferase activity"/>
    <property type="evidence" value="ECO:0007669"/>
    <property type="project" value="UniProtKB-EC"/>
</dbReference>
<dbReference type="PROSITE" id="PS50405">
    <property type="entry name" value="GST_CTER"/>
    <property type="match status" value="1"/>
</dbReference>
<dbReference type="RefSeq" id="XP_038061003.1">
    <property type="nucleotide sequence ID" value="XM_038205075.1"/>
</dbReference>
<dbReference type="CDD" id="cd03039">
    <property type="entry name" value="GST_N_Sigma_like"/>
    <property type="match status" value="2"/>
</dbReference>
<feature type="domain" description="GST C-terminal" evidence="5">
    <location>
        <begin position="244"/>
        <end position="368"/>
    </location>
</feature>
<reference evidence="6" key="1">
    <citation type="submission" date="2022-11" db="UniProtKB">
        <authorList>
            <consortium name="EnsemblMetazoa"/>
        </authorList>
    </citation>
    <scope>IDENTIFICATION</scope>
</reference>
<dbReference type="GeneID" id="119731802"/>
<dbReference type="FunFam" id="1.20.1050.10:FF:000030">
    <property type="entry name" value="Glutathione S-transferase S1"/>
    <property type="match status" value="1"/>
</dbReference>
<dbReference type="EC" id="2.5.1.18" evidence="1"/>
<dbReference type="Pfam" id="PF14497">
    <property type="entry name" value="GST_C_3"/>
    <property type="match status" value="2"/>
</dbReference>
<dbReference type="PANTHER" id="PTHR11571">
    <property type="entry name" value="GLUTATHIONE S-TRANSFERASE"/>
    <property type="match status" value="1"/>
</dbReference>
<sequence>MPSYKVVYFNSRGRAEPIRLMLAHVGQKFEDVRYTHEEWPQHKAGAPLQQLPYLEVDGKAMPQSRAVLGFLAREYGLNGANNEETTKIDIIIAIMEDLTQPLAKIFFQEKDPAKQKELFAVYQAETVPKFLGPLEHMLKENKGGDGYFIGSKFVSAVVKHSSKMPCYKVVHFNGRGYAEPTRMLLALVGQEFEDVRHSTADWPKLKADVPLQQLPYMEVDGKIIPQSRAMHGFVAREFGLNGANNEETTQIDVVLSTLEDIRVPLGRILYYEKELDEIQKKEKLKEFYEKTAPKYMAGLEKMLTDNNGGHGFFVGSKISRADIFFYVVMETVEEDELKKYPKLSALMKRVAEAPKIAAYLAKRPQTPW</sequence>
<dbReference type="InterPro" id="IPR036249">
    <property type="entry name" value="Thioredoxin-like_sf"/>
</dbReference>
<dbReference type="OrthoDB" id="414243at2759"/>
<dbReference type="PROSITE" id="PS50404">
    <property type="entry name" value="GST_NTER"/>
    <property type="match status" value="2"/>
</dbReference>
<dbReference type="Pfam" id="PF02798">
    <property type="entry name" value="GST_N"/>
    <property type="match status" value="2"/>
</dbReference>
<dbReference type="InterPro" id="IPR050213">
    <property type="entry name" value="GST_superfamily"/>
</dbReference>
<evidence type="ECO:0000256" key="3">
    <source>
        <dbReference type="ARBA" id="ARBA00047960"/>
    </source>
</evidence>
<dbReference type="InterPro" id="IPR004046">
    <property type="entry name" value="GST_C"/>
</dbReference>
<dbReference type="PANTHER" id="PTHR11571:SF224">
    <property type="entry name" value="HEMATOPOIETIC PROSTAGLANDIN D SYNTHASE"/>
    <property type="match status" value="1"/>
</dbReference>
<dbReference type="EnsemblMetazoa" id="XM_038205075.1">
    <property type="protein sequence ID" value="XP_038061003.1"/>
    <property type="gene ID" value="LOC119731802"/>
</dbReference>
<comment type="catalytic activity">
    <reaction evidence="3">
        <text>RX + glutathione = an S-substituted glutathione + a halide anion + H(+)</text>
        <dbReference type="Rhea" id="RHEA:16437"/>
        <dbReference type="ChEBI" id="CHEBI:15378"/>
        <dbReference type="ChEBI" id="CHEBI:16042"/>
        <dbReference type="ChEBI" id="CHEBI:17792"/>
        <dbReference type="ChEBI" id="CHEBI:57925"/>
        <dbReference type="ChEBI" id="CHEBI:90779"/>
        <dbReference type="EC" id="2.5.1.18"/>
    </reaction>
</comment>
<dbReference type="InterPro" id="IPR004045">
    <property type="entry name" value="Glutathione_S-Trfase_N"/>
</dbReference>
<organism evidence="6 7">
    <name type="scientific">Patiria miniata</name>
    <name type="common">Bat star</name>
    <name type="synonym">Asterina miniata</name>
    <dbReference type="NCBI Taxonomy" id="46514"/>
    <lineage>
        <taxon>Eukaryota</taxon>
        <taxon>Metazoa</taxon>
        <taxon>Echinodermata</taxon>
        <taxon>Eleutherozoa</taxon>
        <taxon>Asterozoa</taxon>
        <taxon>Asteroidea</taxon>
        <taxon>Valvatacea</taxon>
        <taxon>Valvatida</taxon>
        <taxon>Asterinidae</taxon>
        <taxon>Patiria</taxon>
    </lineage>
</organism>
<dbReference type="InterPro" id="IPR036282">
    <property type="entry name" value="Glutathione-S-Trfase_C_sf"/>
</dbReference>
<dbReference type="OMA" id="LWGASHR"/>
<evidence type="ECO:0000313" key="7">
    <source>
        <dbReference type="Proteomes" id="UP000887568"/>
    </source>
</evidence>
<protein>
    <recommendedName>
        <fullName evidence="1">glutathione transferase</fullName>
        <ecNumber evidence="1">2.5.1.18</ecNumber>
    </recommendedName>
</protein>
<dbReference type="CDD" id="cd03192">
    <property type="entry name" value="GST_C_Sigma_like"/>
    <property type="match status" value="2"/>
</dbReference>
<dbReference type="AlphaFoldDB" id="A0A914AB77"/>
<proteinExistence type="predicted"/>
<dbReference type="Gene3D" id="1.20.1050.10">
    <property type="match status" value="1"/>
</dbReference>
<dbReference type="SUPFAM" id="SSF47616">
    <property type="entry name" value="GST C-terminal domain-like"/>
    <property type="match status" value="2"/>
</dbReference>
<evidence type="ECO:0000256" key="2">
    <source>
        <dbReference type="ARBA" id="ARBA00022679"/>
    </source>
</evidence>
<dbReference type="FunFam" id="3.40.30.10:FF:000258">
    <property type="entry name" value="Glutathione S-transferase"/>
    <property type="match status" value="2"/>
</dbReference>
<evidence type="ECO:0000256" key="1">
    <source>
        <dbReference type="ARBA" id="ARBA00012452"/>
    </source>
</evidence>
<dbReference type="SFLD" id="SFLDG00363">
    <property type="entry name" value="AMPS_(cytGST):_Alpha-__Mu-__Pi"/>
    <property type="match status" value="1"/>
</dbReference>
<dbReference type="Gene3D" id="3.40.30.10">
    <property type="entry name" value="Glutaredoxin"/>
    <property type="match status" value="1"/>
</dbReference>
<dbReference type="SUPFAM" id="SSF52833">
    <property type="entry name" value="Thioredoxin-like"/>
    <property type="match status" value="2"/>
</dbReference>
<dbReference type="InterPro" id="IPR010987">
    <property type="entry name" value="Glutathione-S-Trfase_C-like"/>
</dbReference>
<dbReference type="InterPro" id="IPR040079">
    <property type="entry name" value="Glutathione_S-Trfase"/>
</dbReference>
<dbReference type="Proteomes" id="UP000887568">
    <property type="component" value="Unplaced"/>
</dbReference>
<keyword evidence="7" id="KW-1185">Reference proteome</keyword>
<evidence type="ECO:0000259" key="5">
    <source>
        <dbReference type="PROSITE" id="PS50405"/>
    </source>
</evidence>
<keyword evidence="2" id="KW-0808">Transferase</keyword>
<accession>A0A914AB77</accession>
<dbReference type="Gene3D" id="1.20.1050.130">
    <property type="match status" value="1"/>
</dbReference>
<name>A0A914AB77_PATMI</name>
<feature type="domain" description="GST N-terminal" evidence="4">
    <location>
        <begin position="2"/>
        <end position="79"/>
    </location>
</feature>
<dbReference type="GO" id="GO:0006749">
    <property type="term" value="P:glutathione metabolic process"/>
    <property type="evidence" value="ECO:0007669"/>
    <property type="project" value="TreeGrafter"/>
</dbReference>
<evidence type="ECO:0000313" key="6">
    <source>
        <dbReference type="EnsemblMetazoa" id="XP_038061003.1"/>
    </source>
</evidence>
<dbReference type="SFLD" id="SFLDS00019">
    <property type="entry name" value="Glutathione_Transferase_(cytos"/>
    <property type="match status" value="2"/>
</dbReference>
<evidence type="ECO:0000259" key="4">
    <source>
        <dbReference type="PROSITE" id="PS50404"/>
    </source>
</evidence>
<feature type="domain" description="GST N-terminal" evidence="4">
    <location>
        <begin position="165"/>
        <end position="242"/>
    </location>
</feature>
<dbReference type="SFLD" id="SFLDG01205">
    <property type="entry name" value="AMPS.1"/>
    <property type="match status" value="1"/>
</dbReference>